<dbReference type="EMBL" id="BOMB01000020">
    <property type="protein sequence ID" value="GID12716.1"/>
    <property type="molecule type" value="Genomic_DNA"/>
</dbReference>
<accession>A0A8J3IZ56</accession>
<dbReference type="Pfam" id="PF04672">
    <property type="entry name" value="Methyltransf_19"/>
    <property type="match status" value="1"/>
</dbReference>
<reference evidence="1" key="1">
    <citation type="submission" date="2021-01" db="EMBL/GenBank/DDBJ databases">
        <title>Whole genome shotgun sequence of Actinocatenispora rupis NBRC 107355.</title>
        <authorList>
            <person name="Komaki H."/>
            <person name="Tamura T."/>
        </authorList>
    </citation>
    <scope>NUCLEOTIDE SEQUENCE</scope>
    <source>
        <strain evidence="1">NBRC 107355</strain>
    </source>
</reference>
<dbReference type="InterPro" id="IPR029063">
    <property type="entry name" value="SAM-dependent_MTases_sf"/>
</dbReference>
<proteinExistence type="predicted"/>
<gene>
    <name evidence="1" type="ORF">Aru02nite_36050</name>
</gene>
<dbReference type="InterPro" id="IPR006764">
    <property type="entry name" value="SAM_dep_MeTrfase_SAV2177_type"/>
</dbReference>
<evidence type="ECO:0000313" key="1">
    <source>
        <dbReference type="EMBL" id="GID12716.1"/>
    </source>
</evidence>
<comment type="caution">
    <text evidence="1">The sequence shown here is derived from an EMBL/GenBank/DDBJ whole genome shotgun (WGS) entry which is preliminary data.</text>
</comment>
<evidence type="ECO:0000313" key="2">
    <source>
        <dbReference type="Proteomes" id="UP000612808"/>
    </source>
</evidence>
<dbReference type="SUPFAM" id="SSF53335">
    <property type="entry name" value="S-adenosyl-L-methionine-dependent methyltransferases"/>
    <property type="match status" value="1"/>
</dbReference>
<dbReference type="RefSeq" id="WP_203658934.1">
    <property type="nucleotide sequence ID" value="NZ_BAAAZM010000024.1"/>
</dbReference>
<evidence type="ECO:0008006" key="3">
    <source>
        <dbReference type="Google" id="ProtNLM"/>
    </source>
</evidence>
<organism evidence="1 2">
    <name type="scientific">Actinocatenispora rupis</name>
    <dbReference type="NCBI Taxonomy" id="519421"/>
    <lineage>
        <taxon>Bacteria</taxon>
        <taxon>Bacillati</taxon>
        <taxon>Actinomycetota</taxon>
        <taxon>Actinomycetes</taxon>
        <taxon>Micromonosporales</taxon>
        <taxon>Micromonosporaceae</taxon>
        <taxon>Actinocatenispora</taxon>
    </lineage>
</organism>
<protein>
    <recommendedName>
        <fullName evidence="3">S-adenosyl methyltransferase</fullName>
    </recommendedName>
</protein>
<name>A0A8J3IZ56_9ACTN</name>
<sequence>MTEPDWAGPVDRDRPSAARMYDYYLGGMHNFAADRELAERVLGTMPEGRLLARTNRSFLRRAVLACAAAGIDQFLDLGSGIPTAGNVHEIAHRANPSAHVVYVDNDPVAVAHSLALLDDDPRCAVVRADLRDPAAVLAHPDAHRVLDFDRPVAILLVSVLHFLTDADDAYGVVERYRQVAVPGSMLVVTHGSSDVELHAGVGAAQELYQGTTNPWGLRTRAEIERFFGDWPLLDPGLVTAGAWRPDQPADPRTASLPLLAGVARRP</sequence>
<keyword evidence="2" id="KW-1185">Reference proteome</keyword>
<dbReference type="PIRSF" id="PIRSF017393">
    <property type="entry name" value="MTase_SAV2177"/>
    <property type="match status" value="1"/>
</dbReference>
<dbReference type="Gene3D" id="3.40.50.150">
    <property type="entry name" value="Vaccinia Virus protein VP39"/>
    <property type="match status" value="1"/>
</dbReference>
<dbReference type="Proteomes" id="UP000612808">
    <property type="component" value="Unassembled WGS sequence"/>
</dbReference>
<dbReference type="AlphaFoldDB" id="A0A8J3IZ56"/>